<dbReference type="Gene3D" id="3.30.70.330">
    <property type="match status" value="1"/>
</dbReference>
<dbReference type="Pfam" id="PF00076">
    <property type="entry name" value="RRM_1"/>
    <property type="match status" value="1"/>
</dbReference>
<evidence type="ECO:0000259" key="4">
    <source>
        <dbReference type="PROSITE" id="PS50102"/>
    </source>
</evidence>
<dbReference type="GO" id="GO:0005689">
    <property type="term" value="C:U12-type spliceosomal complex"/>
    <property type="evidence" value="ECO:0007669"/>
    <property type="project" value="TreeGrafter"/>
</dbReference>
<proteinExistence type="evidence at transcript level"/>
<dbReference type="InterPro" id="IPR035979">
    <property type="entry name" value="RBD_domain_sf"/>
</dbReference>
<evidence type="ECO:0000256" key="1">
    <source>
        <dbReference type="ARBA" id="ARBA00022884"/>
    </source>
</evidence>
<dbReference type="GO" id="GO:0030626">
    <property type="term" value="F:U12 snRNA binding"/>
    <property type="evidence" value="ECO:0007669"/>
    <property type="project" value="TreeGrafter"/>
</dbReference>
<dbReference type="InterPro" id="IPR012677">
    <property type="entry name" value="Nucleotide-bd_a/b_plait_sf"/>
</dbReference>
<dbReference type="EMBL" id="KY031995">
    <property type="protein sequence ID" value="APR62721.1"/>
    <property type="molecule type" value="mRNA"/>
</dbReference>
<feature type="region of interest" description="Disordered" evidence="3">
    <location>
        <begin position="334"/>
        <end position="354"/>
    </location>
</feature>
<dbReference type="InterPro" id="IPR000504">
    <property type="entry name" value="RRM_dom"/>
</dbReference>
<dbReference type="PANTHER" id="PTHR16105">
    <property type="entry name" value="RNA-BINDING REGION-CONTAINING PROTEIN 3"/>
    <property type="match status" value="1"/>
</dbReference>
<dbReference type="SMART" id="SM00360">
    <property type="entry name" value="RRM"/>
    <property type="match status" value="1"/>
</dbReference>
<evidence type="ECO:0000313" key="5">
    <source>
        <dbReference type="EMBL" id="APR62721.1"/>
    </source>
</evidence>
<sequence>MVKLRKRSMNEIYYYIPLLYISKMSRKRKILDDELEPTMKLTSDGDLLLKSLLEKQLSRQSDLQAELKKCKTFISSTEYKSIDKYVSGINSLNKLKETSQYVQTSEDFRIAGLSEEDAQFFFNGKKGIQFLKLKHKNLDYKSIEKRLFVIKEVLHNYKIMKNIQNSSVSSVGRLQTECMLSMKPNSIQTNLLKFALSNDKKLNDIQDEIKPIKEIEKNVMNTLNVELHENINISKLQKKVQKRLRAMAKRVDSLALSSKRSILESPLVSRIEHIDNNLTMFDGIDYLPLSSENSSVSTELPQIKNSKWDLKYEDIQLSINRNENIGCSKVNNLPNSSEFNSEPNTSKTQDNGNRYTIKNGRISKLEELIDYRKNKKLSVEEIKDIPKFSQYTSGSPSKILYVKNANSLTVNNLEQLFNSFHFQTKAINVMKGRMKGQAFIEMENCQLAAEALKCINGVIVKNKPIIIQFSSKHELPKKLGN</sequence>
<keyword evidence="1 2" id="KW-0694">RNA-binding</keyword>
<evidence type="ECO:0000256" key="2">
    <source>
        <dbReference type="PROSITE-ProRule" id="PRU00176"/>
    </source>
</evidence>
<organism evidence="5">
    <name type="scientific">Harmonia axyridis</name>
    <name type="common">Multicolored Asian lady beetle</name>
    <name type="synonym">Coccinella axyridis</name>
    <dbReference type="NCBI Taxonomy" id="115357"/>
    <lineage>
        <taxon>Eukaryota</taxon>
        <taxon>Metazoa</taxon>
        <taxon>Ecdysozoa</taxon>
        <taxon>Arthropoda</taxon>
        <taxon>Hexapoda</taxon>
        <taxon>Insecta</taxon>
        <taxon>Pterygota</taxon>
        <taxon>Neoptera</taxon>
        <taxon>Endopterygota</taxon>
        <taxon>Coleoptera</taxon>
        <taxon>Polyphaga</taxon>
        <taxon>Cucujiformia</taxon>
        <taxon>Coccinelloidea</taxon>
        <taxon>Coccinellidae</taxon>
        <taxon>Coccinellinae</taxon>
        <taxon>Coccinellini</taxon>
        <taxon>Harmonia</taxon>
    </lineage>
</organism>
<dbReference type="PANTHER" id="PTHR16105:SF0">
    <property type="entry name" value="RNA-BINDING REGION-CONTAINING PROTEIN 3"/>
    <property type="match status" value="1"/>
</dbReference>
<dbReference type="PROSITE" id="PS50102">
    <property type="entry name" value="RRM"/>
    <property type="match status" value="1"/>
</dbReference>
<dbReference type="SUPFAM" id="SSF54928">
    <property type="entry name" value="RNA-binding domain, RBD"/>
    <property type="match status" value="1"/>
</dbReference>
<evidence type="ECO:0000256" key="3">
    <source>
        <dbReference type="SAM" id="MobiDB-lite"/>
    </source>
</evidence>
<accession>A0A1X9J0E9</accession>
<dbReference type="GO" id="GO:0097157">
    <property type="term" value="F:pre-mRNA intronic binding"/>
    <property type="evidence" value="ECO:0007669"/>
    <property type="project" value="TreeGrafter"/>
</dbReference>
<protein>
    <submittedName>
        <fullName evidence="5">RNA-binding protein 41</fullName>
    </submittedName>
</protein>
<name>A0A1X9J0E9_HARAX</name>
<dbReference type="InterPro" id="IPR045164">
    <property type="entry name" value="RBM41/RNPC3"/>
</dbReference>
<dbReference type="AlphaFoldDB" id="A0A1X9J0E9"/>
<feature type="domain" description="RRM" evidence="4">
    <location>
        <begin position="398"/>
        <end position="472"/>
    </location>
</feature>
<dbReference type="GO" id="GO:0000398">
    <property type="term" value="P:mRNA splicing, via spliceosome"/>
    <property type="evidence" value="ECO:0007669"/>
    <property type="project" value="TreeGrafter"/>
</dbReference>
<reference evidence="5" key="1">
    <citation type="journal article" date="2016" name="Sci. Rep.">
        <title>Identification of Development-Related Genes in the Ovaries of Adult Harmonia axyridis (Pallas) Lady Beetles Using a Time- Series Analysis by RNA-seq.</title>
        <authorList>
            <person name="Du W."/>
            <person name="Zeng F."/>
        </authorList>
    </citation>
    <scope>NUCLEOTIDE SEQUENCE</scope>
</reference>